<evidence type="ECO:0000313" key="2">
    <source>
        <dbReference type="EMBL" id="JAT46624.1"/>
    </source>
</evidence>
<feature type="compositionally biased region" description="Pro residues" evidence="1">
    <location>
        <begin position="52"/>
        <end position="67"/>
    </location>
</feature>
<accession>A0A1D1XW52</accession>
<evidence type="ECO:0000256" key="1">
    <source>
        <dbReference type="SAM" id="MobiDB-lite"/>
    </source>
</evidence>
<gene>
    <name evidence="2" type="ORF">g.2606</name>
</gene>
<dbReference type="AlphaFoldDB" id="A0A1D1XW52"/>
<feature type="non-terminal residue" evidence="2">
    <location>
        <position position="1"/>
    </location>
</feature>
<dbReference type="EMBL" id="GDJX01021312">
    <property type="protein sequence ID" value="JAT46624.1"/>
    <property type="molecule type" value="Transcribed_RNA"/>
</dbReference>
<sequence length="178" mass="19113">QQLQQQQQAAHHPYNPQVPMYSLPLRHNPVYSLPVQPTMADVAPVPSAAKPSIPPPNANLPPGPPPPRPELAANVYRTGIAAAQPLQHPPLIQLADPSQQFVGYHPMPQHRPPATTTAAGYGYEYTGAAHPQQVYYTQATSAAFPPQYQAMSSSSGVVMTEAPAGLQQQFDANQTKAL</sequence>
<feature type="region of interest" description="Disordered" evidence="1">
    <location>
        <begin position="42"/>
        <end position="67"/>
    </location>
</feature>
<feature type="region of interest" description="Disordered" evidence="1">
    <location>
        <begin position="1"/>
        <end position="21"/>
    </location>
</feature>
<protein>
    <submittedName>
        <fullName evidence="2">Uncharacterized protein</fullName>
    </submittedName>
</protein>
<name>A0A1D1XW52_9ARAE</name>
<reference evidence="2" key="1">
    <citation type="submission" date="2015-07" db="EMBL/GenBank/DDBJ databases">
        <title>Transcriptome Assembly of Anthurium amnicola.</title>
        <authorList>
            <person name="Suzuki J."/>
        </authorList>
    </citation>
    <scope>NUCLEOTIDE SEQUENCE</scope>
</reference>
<proteinExistence type="predicted"/>
<organism evidence="2">
    <name type="scientific">Anthurium amnicola</name>
    <dbReference type="NCBI Taxonomy" id="1678845"/>
    <lineage>
        <taxon>Eukaryota</taxon>
        <taxon>Viridiplantae</taxon>
        <taxon>Streptophyta</taxon>
        <taxon>Embryophyta</taxon>
        <taxon>Tracheophyta</taxon>
        <taxon>Spermatophyta</taxon>
        <taxon>Magnoliopsida</taxon>
        <taxon>Liliopsida</taxon>
        <taxon>Araceae</taxon>
        <taxon>Pothoideae</taxon>
        <taxon>Potheae</taxon>
        <taxon>Anthurium</taxon>
    </lineage>
</organism>